<dbReference type="InterPro" id="IPR032314">
    <property type="entry name" value="DUF4845"/>
</dbReference>
<accession>A0ABY9REM8</accession>
<name>A0ABY9REM8_9BURK</name>
<evidence type="ECO:0000313" key="1">
    <source>
        <dbReference type="EMBL" id="WMW79119.1"/>
    </source>
</evidence>
<sequence>MNSQKIASSFRSSQKGMSVVGLIFLLSIIAMIALLAAKITPTAMEYLAIKRAIVTAKAAGASVRDMQVAFDKQAEVSYITSIKGSDLMFEKDETGYEVSFYYTKKIPLVGPASLLLEYEGSTAKIKTRTRKAE</sequence>
<proteinExistence type="predicted"/>
<dbReference type="EMBL" id="CP133720">
    <property type="protein sequence ID" value="WMW79119.1"/>
    <property type="molecule type" value="Genomic_DNA"/>
</dbReference>
<evidence type="ECO:0000313" key="2">
    <source>
        <dbReference type="Proteomes" id="UP001181355"/>
    </source>
</evidence>
<dbReference type="Proteomes" id="UP001181355">
    <property type="component" value="Chromosome"/>
</dbReference>
<gene>
    <name evidence="1" type="ORF">RF679_10705</name>
</gene>
<keyword evidence="2" id="KW-1185">Reference proteome</keyword>
<reference evidence="1" key="1">
    <citation type="submission" date="2023-09" db="EMBL/GenBank/DDBJ databases">
        <title>Undibacterium sp. 20NA77.5 isolated from freshwater.</title>
        <authorList>
            <person name="Le V."/>
            <person name="Ko S.-R."/>
            <person name="Ahn C.-Y."/>
            <person name="Oh H.-M."/>
        </authorList>
    </citation>
    <scope>NUCLEOTIDE SEQUENCE</scope>
    <source>
        <strain evidence="1">20NA77.5</strain>
    </source>
</reference>
<protein>
    <submittedName>
        <fullName evidence="1">DUF4845 domain-containing protein</fullName>
    </submittedName>
</protein>
<dbReference type="Pfam" id="PF16137">
    <property type="entry name" value="DUF4845"/>
    <property type="match status" value="1"/>
</dbReference>
<dbReference type="RefSeq" id="WP_309480620.1">
    <property type="nucleotide sequence ID" value="NZ_CP133720.1"/>
</dbReference>
<organism evidence="1 2">
    <name type="scientific">Undibacterium cyanobacteriorum</name>
    <dbReference type="NCBI Taxonomy" id="3073561"/>
    <lineage>
        <taxon>Bacteria</taxon>
        <taxon>Pseudomonadati</taxon>
        <taxon>Pseudomonadota</taxon>
        <taxon>Betaproteobacteria</taxon>
        <taxon>Burkholderiales</taxon>
        <taxon>Oxalobacteraceae</taxon>
        <taxon>Undibacterium</taxon>
    </lineage>
</organism>